<dbReference type="CDD" id="cd21941">
    <property type="entry name" value="ZIP_TSC22D4"/>
    <property type="match status" value="1"/>
</dbReference>
<dbReference type="InterPro" id="IPR047862">
    <property type="entry name" value="TSC22/BUN_CS"/>
</dbReference>
<dbReference type="PANTHER" id="PTHR47610">
    <property type="entry name" value="TSC22 DOMAIN FAMILY PROTEIN 4"/>
    <property type="match status" value="1"/>
</dbReference>
<dbReference type="GeneID" id="101646262"/>
<dbReference type="Gene3D" id="1.20.5.490">
    <property type="entry name" value="Single helix bin"/>
    <property type="match status" value="1"/>
</dbReference>
<evidence type="ECO:0000256" key="3">
    <source>
        <dbReference type="SAM" id="MobiDB-lite"/>
    </source>
</evidence>
<keyword evidence="4" id="KW-1185">Reference proteome</keyword>
<proteinExistence type="inferred from homology"/>
<evidence type="ECO:0000256" key="2">
    <source>
        <dbReference type="SAM" id="Coils"/>
    </source>
</evidence>
<comment type="similarity">
    <text evidence="1">Belongs to the TSC-22/Dip/Bun family.</text>
</comment>
<organism evidence="4 5">
    <name type="scientific">Echinops telfairi</name>
    <name type="common">Lesser hedgehog tenrec</name>
    <dbReference type="NCBI Taxonomy" id="9371"/>
    <lineage>
        <taxon>Eukaryota</taxon>
        <taxon>Metazoa</taxon>
        <taxon>Chordata</taxon>
        <taxon>Craniata</taxon>
        <taxon>Vertebrata</taxon>
        <taxon>Euteleostomi</taxon>
        <taxon>Mammalia</taxon>
        <taxon>Eutheria</taxon>
        <taxon>Afrotheria</taxon>
        <taxon>Tenrecidae</taxon>
        <taxon>Tenrecinae</taxon>
        <taxon>Echinops</taxon>
    </lineage>
</organism>
<protein>
    <submittedName>
        <fullName evidence="5">TSC22 domain family protein 4</fullName>
    </submittedName>
</protein>
<dbReference type="Proteomes" id="UP000694863">
    <property type="component" value="Unplaced"/>
</dbReference>
<accession>A0ABM0IQU5</accession>
<feature type="region of interest" description="Disordered" evidence="3">
    <location>
        <begin position="1"/>
        <end position="83"/>
    </location>
</feature>
<gene>
    <name evidence="5" type="primary">TSC22D4</name>
</gene>
<dbReference type="SUPFAM" id="SSF58026">
    <property type="entry name" value="Delta-sleep-inducing peptide immunoreactive peptide"/>
    <property type="match status" value="1"/>
</dbReference>
<feature type="region of interest" description="Disordered" evidence="3">
    <location>
        <begin position="133"/>
        <end position="166"/>
    </location>
</feature>
<dbReference type="InterPro" id="IPR042553">
    <property type="entry name" value="TSC22D4"/>
</dbReference>
<dbReference type="Pfam" id="PF01166">
    <property type="entry name" value="TSC22"/>
    <property type="match status" value="1"/>
</dbReference>
<evidence type="ECO:0000256" key="1">
    <source>
        <dbReference type="ARBA" id="ARBA00007908"/>
    </source>
</evidence>
<reference evidence="5" key="1">
    <citation type="submission" date="2025-08" db="UniProtKB">
        <authorList>
            <consortium name="RefSeq"/>
        </authorList>
    </citation>
    <scope>IDENTIFICATION</scope>
</reference>
<name>A0ABM0IQU5_ECHTE</name>
<feature type="coiled-coil region" evidence="2">
    <location>
        <begin position="334"/>
        <end position="368"/>
    </location>
</feature>
<keyword evidence="2" id="KW-0175">Coiled coil</keyword>
<evidence type="ECO:0000313" key="4">
    <source>
        <dbReference type="Proteomes" id="UP000694863"/>
    </source>
</evidence>
<dbReference type="PANTHER" id="PTHR47610:SF1">
    <property type="entry name" value="TSC22 DOMAIN FAMILY PROTEIN 4"/>
    <property type="match status" value="1"/>
</dbReference>
<sequence length="395" mass="41372">MSGGKKKSSFQITSVTTDYEGPGSPGGAEPPTPPVPTRPPPRLPNGEPNPDPGGKSTPRNGSPPPGAPASRFRVVKLPHGLGEPYRRGRWTCVDVYERDLELPSFGRLLEGIRGASGGTGGRSLDSRLELASLGLATPAPQPGLSQGPTSWLRPPPTSPGPQARSFTGGLVQMVVSAGKAVGETPPLSASPPHLRPPEPGIRDIEGTSWASMPLPSLRVEVEPRTSAVGTPPLSRRKDGPWQLGMELVAPEETGQVPPLDSHPSSPALYFFPDASLVHKSPDPFGAAAQSLSLARSMLAISGHLDSDDDSGSGSLVGIDNKIEQAMDLVKSHLMFAVREEVEVLKEQIRELAERNAALEQENGLLRALASPEQLAQLPASGVPRLGPPAPNGPSV</sequence>
<evidence type="ECO:0000313" key="5">
    <source>
        <dbReference type="RefSeq" id="XP_004705649.1"/>
    </source>
</evidence>
<feature type="compositionally biased region" description="Pro residues" evidence="3">
    <location>
        <begin position="28"/>
        <end position="51"/>
    </location>
</feature>
<dbReference type="PROSITE" id="PS01289">
    <property type="entry name" value="TSC22"/>
    <property type="match status" value="1"/>
</dbReference>
<dbReference type="RefSeq" id="XP_004705649.1">
    <property type="nucleotide sequence ID" value="XM_004705592.2"/>
</dbReference>
<dbReference type="InterPro" id="IPR000580">
    <property type="entry name" value="TSC22/Bun"/>
</dbReference>